<dbReference type="EMBL" id="KB705436">
    <property type="protein sequence ID" value="EMR72573.1"/>
    <property type="molecule type" value="Genomic_DNA"/>
</dbReference>
<dbReference type="HOGENOM" id="CLU_032690_3_1_1"/>
<keyword evidence="2" id="KW-0378">Hydrolase</keyword>
<dbReference type="InterPro" id="IPR029069">
    <property type="entry name" value="HotDog_dom_sf"/>
</dbReference>
<feature type="domain" description="Acyl-CoA thioesterase-like C-terminal" evidence="4">
    <location>
        <begin position="239"/>
        <end position="298"/>
    </location>
</feature>
<dbReference type="KEGG" id="ela:UCREL1_415"/>
<evidence type="ECO:0000313" key="6">
    <source>
        <dbReference type="Proteomes" id="UP000012174"/>
    </source>
</evidence>
<dbReference type="InterPro" id="IPR003703">
    <property type="entry name" value="Acyl_CoA_thio"/>
</dbReference>
<dbReference type="SUPFAM" id="SSF54637">
    <property type="entry name" value="Thioesterase/thiol ester dehydrase-isomerase"/>
    <property type="match status" value="2"/>
</dbReference>
<reference evidence="6" key="1">
    <citation type="journal article" date="2013" name="Genome Announc.">
        <title>Draft genome sequence of the grapevine dieback fungus Eutypa lata UCR-EL1.</title>
        <authorList>
            <person name="Blanco-Ulate B."/>
            <person name="Rolshausen P.E."/>
            <person name="Cantu D."/>
        </authorList>
    </citation>
    <scope>NUCLEOTIDE SEQUENCE [LARGE SCALE GENOMIC DNA]</scope>
    <source>
        <strain evidence="6">UCR-EL1</strain>
    </source>
</reference>
<evidence type="ECO:0000256" key="1">
    <source>
        <dbReference type="ARBA" id="ARBA00006538"/>
    </source>
</evidence>
<evidence type="ECO:0000313" key="5">
    <source>
        <dbReference type="EMBL" id="EMR72573.1"/>
    </source>
</evidence>
<keyword evidence="6" id="KW-1185">Reference proteome</keyword>
<dbReference type="Pfam" id="PF20789">
    <property type="entry name" value="4HBT_3C"/>
    <property type="match status" value="1"/>
</dbReference>
<dbReference type="InterPro" id="IPR049450">
    <property type="entry name" value="ACOT8-like_C"/>
</dbReference>
<organism evidence="5 6">
    <name type="scientific">Eutypa lata (strain UCR-EL1)</name>
    <name type="common">Grapevine dieback disease fungus</name>
    <name type="synonym">Eutypa armeniacae</name>
    <dbReference type="NCBI Taxonomy" id="1287681"/>
    <lineage>
        <taxon>Eukaryota</taxon>
        <taxon>Fungi</taxon>
        <taxon>Dikarya</taxon>
        <taxon>Ascomycota</taxon>
        <taxon>Pezizomycotina</taxon>
        <taxon>Sordariomycetes</taxon>
        <taxon>Xylariomycetidae</taxon>
        <taxon>Xylariales</taxon>
        <taxon>Diatrypaceae</taxon>
        <taxon>Eutypa</taxon>
    </lineage>
</organism>
<dbReference type="Proteomes" id="UP000012174">
    <property type="component" value="Unassembled WGS sequence"/>
</dbReference>
<dbReference type="CDD" id="cd03444">
    <property type="entry name" value="Thioesterase_II_repeat1"/>
    <property type="match status" value="1"/>
</dbReference>
<evidence type="ECO:0000256" key="2">
    <source>
        <dbReference type="ARBA" id="ARBA00022801"/>
    </source>
</evidence>
<dbReference type="GO" id="GO:0009062">
    <property type="term" value="P:fatty acid catabolic process"/>
    <property type="evidence" value="ECO:0007669"/>
    <property type="project" value="TreeGrafter"/>
</dbReference>
<dbReference type="PANTHER" id="PTHR11066">
    <property type="entry name" value="ACYL-COA THIOESTERASE"/>
    <property type="match status" value="1"/>
</dbReference>
<name>M7T6S2_EUTLA</name>
<dbReference type="PANTHER" id="PTHR11066:SF34">
    <property type="entry name" value="ACYL-COENZYME A THIOESTERASE 8"/>
    <property type="match status" value="1"/>
</dbReference>
<proteinExistence type="inferred from homology"/>
<dbReference type="STRING" id="1287681.M7T6S2"/>
<evidence type="ECO:0000259" key="3">
    <source>
        <dbReference type="Pfam" id="PF13622"/>
    </source>
</evidence>
<dbReference type="GO" id="GO:0006637">
    <property type="term" value="P:acyl-CoA metabolic process"/>
    <property type="evidence" value="ECO:0007669"/>
    <property type="project" value="InterPro"/>
</dbReference>
<sequence length="306" mass="33137">MEQKTLIESLIAVAPMPNLGSDVYANEKPFTSQPTSRAVFGGLLLAQAISAASATVNPGFNVYSSQSSFLRPVTAAPPKDSSSSQESQSQKAIFYHVERTSDGRSYATRVVRATQTPPNSQKDDNDEGAPCAYVAIISFQRESATTTPTSNTLTYGVPMPAALDGLKPDDIPEDANRRLIDTWVGEGTGFSFEDPSFDWRPFGFVFEKDNPCACRTRGVRGGDGSEDGDGGPLLRNVVMNASLTHSISFHDPGVRVDQWLVVERETSWGADGRVLVHQRAWDFGTGRLVMSCVQEALIRLRGAGKL</sequence>
<accession>M7T6S2</accession>
<dbReference type="InterPro" id="IPR042171">
    <property type="entry name" value="Acyl-CoA_hotdog"/>
</dbReference>
<dbReference type="Pfam" id="PF13622">
    <property type="entry name" value="4HBT_3"/>
    <property type="match status" value="1"/>
</dbReference>
<dbReference type="AlphaFoldDB" id="M7T6S2"/>
<dbReference type="OMA" id="LMANWES"/>
<dbReference type="Gene3D" id="2.40.160.210">
    <property type="entry name" value="Acyl-CoA thioesterase, double hotdog domain"/>
    <property type="match status" value="2"/>
</dbReference>
<dbReference type="eggNOG" id="KOG3016">
    <property type="taxonomic scope" value="Eukaryota"/>
</dbReference>
<evidence type="ECO:0000259" key="4">
    <source>
        <dbReference type="Pfam" id="PF20789"/>
    </source>
</evidence>
<dbReference type="CDD" id="cd03445">
    <property type="entry name" value="Thioesterase_II_repeat2"/>
    <property type="match status" value="1"/>
</dbReference>
<dbReference type="InterPro" id="IPR049449">
    <property type="entry name" value="TesB_ACOT8-like_N"/>
</dbReference>
<gene>
    <name evidence="5" type="ORF">UCREL1_415</name>
</gene>
<feature type="domain" description="Acyl-CoA thioesterase-like N-terminal HotDog" evidence="3">
    <location>
        <begin position="36"/>
        <end position="77"/>
    </location>
</feature>
<dbReference type="GO" id="GO:0047617">
    <property type="term" value="F:fatty acyl-CoA hydrolase activity"/>
    <property type="evidence" value="ECO:0007669"/>
    <property type="project" value="InterPro"/>
</dbReference>
<dbReference type="GO" id="GO:0005782">
    <property type="term" value="C:peroxisomal matrix"/>
    <property type="evidence" value="ECO:0007669"/>
    <property type="project" value="UniProtKB-SubCell"/>
</dbReference>
<protein>
    <submittedName>
        <fullName evidence="5">Putative acyl-thioesterase ii protein</fullName>
    </submittedName>
</protein>
<dbReference type="OrthoDB" id="68328at2759"/>
<comment type="similarity">
    <text evidence="1">Belongs to the C/M/P thioester hydrolase family.</text>
</comment>